<evidence type="ECO:0000256" key="1">
    <source>
        <dbReference type="ARBA" id="ARBA00022676"/>
    </source>
</evidence>
<dbReference type="AlphaFoldDB" id="E1ZA97"/>
<dbReference type="OrthoDB" id="529273at2759"/>
<evidence type="ECO:0000256" key="2">
    <source>
        <dbReference type="ARBA" id="ARBA00022679"/>
    </source>
</evidence>
<dbReference type="GO" id="GO:0005794">
    <property type="term" value="C:Golgi apparatus"/>
    <property type="evidence" value="ECO:0007669"/>
    <property type="project" value="UniProtKB-ARBA"/>
</dbReference>
<proteinExistence type="predicted"/>
<accession>E1ZA97</accession>
<keyword evidence="1" id="KW-0328">Glycosyltransferase</keyword>
<dbReference type="GO" id="GO:0016763">
    <property type="term" value="F:pentosyltransferase activity"/>
    <property type="evidence" value="ECO:0007669"/>
    <property type="project" value="UniProtKB-ARBA"/>
</dbReference>
<reference evidence="6 7" key="1">
    <citation type="journal article" date="2010" name="Plant Cell">
        <title>The Chlorella variabilis NC64A genome reveals adaptation to photosymbiosis, coevolution with viruses, and cryptic sex.</title>
        <authorList>
            <person name="Blanc G."/>
            <person name="Duncan G."/>
            <person name="Agarkova I."/>
            <person name="Borodovsky M."/>
            <person name="Gurnon J."/>
            <person name="Kuo A."/>
            <person name="Lindquist E."/>
            <person name="Lucas S."/>
            <person name="Pangilinan J."/>
            <person name="Polle J."/>
            <person name="Salamov A."/>
            <person name="Terry A."/>
            <person name="Yamada T."/>
            <person name="Dunigan D.D."/>
            <person name="Grigoriev I.V."/>
            <person name="Claverie J.M."/>
            <person name="Van Etten J.L."/>
        </authorList>
    </citation>
    <scope>NUCLEOTIDE SEQUENCE [LARGE SCALE GENOMIC DNA]</scope>
    <source>
        <strain evidence="6 7">NC64A</strain>
    </source>
</reference>
<evidence type="ECO:0000256" key="4">
    <source>
        <dbReference type="SAM" id="MobiDB-lite"/>
    </source>
</evidence>
<feature type="region of interest" description="Disordered" evidence="4">
    <location>
        <begin position="132"/>
        <end position="169"/>
    </location>
</feature>
<dbReference type="KEGG" id="cvr:CHLNCDRAFT_51314"/>
<evidence type="ECO:0000256" key="3">
    <source>
        <dbReference type="ARBA" id="ARBA00023180"/>
    </source>
</evidence>
<organism evidence="7">
    <name type="scientific">Chlorella variabilis</name>
    <name type="common">Green alga</name>
    <dbReference type="NCBI Taxonomy" id="554065"/>
    <lineage>
        <taxon>Eukaryota</taxon>
        <taxon>Viridiplantae</taxon>
        <taxon>Chlorophyta</taxon>
        <taxon>core chlorophytes</taxon>
        <taxon>Trebouxiophyceae</taxon>
        <taxon>Chlorellales</taxon>
        <taxon>Chlorellaceae</taxon>
        <taxon>Chlorella clade</taxon>
        <taxon>Chlorella</taxon>
    </lineage>
</organism>
<keyword evidence="2" id="KW-0808">Transferase</keyword>
<sequence>MAKLALNSNKEWAVSWQTQWVLGVFVLALVLCPSATRLTCLLPLRVLLTVGHVAAGQQPGSAAAAATPAAACDNSFFDPTHEALAGLCKTYSQVCFDQGHVVSYDPAYSPANTSSEPLPKLEIEVIDGQPEGTLLQPLGSQQAAPSGLGSSSSRGGGGGADDNGDKFRNAQNKYAPLSMRAAGVLEEGDLLRPTFSNCTAVVMWTQWVHNFGESLSHVTARMWQLWADGRMGNGTLLALGTPAGERTRSFWPFFLQPYTVNAVMSFAELSARTAAGAEPSHPYGRCFRTAHLCAFSDAGYFQGMYGAMQAAYHFYERRLPKPEPAATFDAGDDTLKVLIEHRNGTIRRLLNWEELVAECNSVRWELPGTSPWKKVQCRSTTLGADPMHNLAAVRPADMVVIVHGSGCSNWLAMREGSALLEIRPYKFGSEQRGWSDWFYPNIAAAIEYKVHWYAINIEDEALSTPSEREAEHVNEDHARYLRDRHTTLPFAALRTMVARVAGVGRSKAEYDKVTQPVRKHYVELAPGGKLQPIPV</sequence>
<keyword evidence="7" id="KW-1185">Reference proteome</keyword>
<dbReference type="InterPro" id="IPR049625">
    <property type="entry name" value="Glyco_transf_61_cat"/>
</dbReference>
<evidence type="ECO:0000313" key="7">
    <source>
        <dbReference type="Proteomes" id="UP000008141"/>
    </source>
</evidence>
<protein>
    <recommendedName>
        <fullName evidence="5">Glycosyltransferase 61 catalytic domain-containing protein</fullName>
    </recommendedName>
</protein>
<keyword evidence="3" id="KW-0325">Glycoprotein</keyword>
<gene>
    <name evidence="6" type="ORF">CHLNCDRAFT_51314</name>
</gene>
<dbReference type="Pfam" id="PF04577">
    <property type="entry name" value="Glyco_transf_61"/>
    <property type="match status" value="1"/>
</dbReference>
<feature type="compositionally biased region" description="Low complexity" evidence="4">
    <location>
        <begin position="139"/>
        <end position="153"/>
    </location>
</feature>
<name>E1ZA97_CHLVA</name>
<dbReference type="EMBL" id="GL433840">
    <property type="protein sequence ID" value="EFN57021.1"/>
    <property type="molecule type" value="Genomic_DNA"/>
</dbReference>
<evidence type="ECO:0000313" key="6">
    <source>
        <dbReference type="EMBL" id="EFN57021.1"/>
    </source>
</evidence>
<dbReference type="PANTHER" id="PTHR20961:SF124">
    <property type="entry name" value="GLYCOSYLTRANSFERASE"/>
    <property type="match status" value="1"/>
</dbReference>
<feature type="domain" description="Glycosyltransferase 61 catalytic" evidence="5">
    <location>
        <begin position="305"/>
        <end position="419"/>
    </location>
</feature>
<dbReference type="RefSeq" id="XP_005849123.1">
    <property type="nucleotide sequence ID" value="XM_005849061.1"/>
</dbReference>
<dbReference type="PANTHER" id="PTHR20961">
    <property type="entry name" value="GLYCOSYLTRANSFERASE"/>
    <property type="match status" value="1"/>
</dbReference>
<dbReference type="InterPro" id="IPR007657">
    <property type="entry name" value="Glycosyltransferase_61"/>
</dbReference>
<dbReference type="GeneID" id="17356596"/>
<evidence type="ECO:0000259" key="5">
    <source>
        <dbReference type="Pfam" id="PF04577"/>
    </source>
</evidence>
<dbReference type="OMA" id="GRESWAN"/>
<dbReference type="InParanoid" id="E1ZA97"/>
<dbReference type="eggNOG" id="ENOG502SAS1">
    <property type="taxonomic scope" value="Eukaryota"/>
</dbReference>
<dbReference type="Proteomes" id="UP000008141">
    <property type="component" value="Unassembled WGS sequence"/>
</dbReference>